<evidence type="ECO:0000259" key="8">
    <source>
        <dbReference type="PROSITE" id="PS50928"/>
    </source>
</evidence>
<keyword evidence="6 7" id="KW-0472">Membrane</keyword>
<feature type="transmembrane region" description="Helical" evidence="7">
    <location>
        <begin position="12"/>
        <end position="34"/>
    </location>
</feature>
<keyword evidence="5 7" id="KW-1133">Transmembrane helix</keyword>
<dbReference type="GO" id="GO:0005886">
    <property type="term" value="C:plasma membrane"/>
    <property type="evidence" value="ECO:0007669"/>
    <property type="project" value="UniProtKB-SubCell"/>
</dbReference>
<evidence type="ECO:0000256" key="3">
    <source>
        <dbReference type="ARBA" id="ARBA00022475"/>
    </source>
</evidence>
<evidence type="ECO:0000256" key="2">
    <source>
        <dbReference type="ARBA" id="ARBA00022448"/>
    </source>
</evidence>
<evidence type="ECO:0000256" key="1">
    <source>
        <dbReference type="ARBA" id="ARBA00004651"/>
    </source>
</evidence>
<feature type="transmembrane region" description="Helical" evidence="7">
    <location>
        <begin position="259"/>
        <end position="278"/>
    </location>
</feature>
<evidence type="ECO:0000256" key="6">
    <source>
        <dbReference type="ARBA" id="ARBA00023136"/>
    </source>
</evidence>
<feature type="transmembrane region" description="Helical" evidence="7">
    <location>
        <begin position="81"/>
        <end position="99"/>
    </location>
</feature>
<reference evidence="9 10" key="1">
    <citation type="submission" date="2018-07" db="EMBL/GenBank/DDBJ databases">
        <title>Genomic Encyclopedia of Type Strains, Phase III (KMG-III): the genomes of soil and plant-associated and newly described type strains.</title>
        <authorList>
            <person name="Whitman W."/>
        </authorList>
    </citation>
    <scope>NUCLEOTIDE SEQUENCE [LARGE SCALE GENOMIC DNA]</scope>
    <source>
        <strain evidence="9 10">CECT 7287</strain>
    </source>
</reference>
<dbReference type="GO" id="GO:0055085">
    <property type="term" value="P:transmembrane transport"/>
    <property type="evidence" value="ECO:0007669"/>
    <property type="project" value="InterPro"/>
</dbReference>
<dbReference type="PROSITE" id="PS50928">
    <property type="entry name" value="ABC_TM1"/>
    <property type="match status" value="1"/>
</dbReference>
<dbReference type="SUPFAM" id="SSF161098">
    <property type="entry name" value="MetI-like"/>
    <property type="match status" value="1"/>
</dbReference>
<dbReference type="OrthoDB" id="9815533at2"/>
<keyword evidence="2 7" id="KW-0813">Transport</keyword>
<dbReference type="InterPro" id="IPR035906">
    <property type="entry name" value="MetI-like_sf"/>
</dbReference>
<sequence length="293" mass="32563">MKRKTASGLAFDLANHVLMVIVLGIMVLPFLYIISYSLSDPSRLEGGFVFVPAGLSFDAYKLAFQDPAIVKGIFISVARTLTGPALMLLVTSMAGYVLTRNELVGVRFLRKFFVFTLYFSSGLIPLYLVMNYLNLLGTFMVYILPAAVSVFNMILIKTYIEGMPKGLEEAAVMDGANEFVLFFRVIFPVCLPVLAAVTLFESVNQWNAFIDTQIYNTMSPNLFSLQYVLYNTLNSTTSNLELLKSQVSNHQNIATPQSLKMAITVITVLPIACVYPFLQRFFMKGLLIGSIKG</sequence>
<keyword evidence="4 7" id="KW-0812">Transmembrane</keyword>
<protein>
    <submittedName>
        <fullName evidence="9">Putative aldouronate transport system permease protein</fullName>
    </submittedName>
</protein>
<feature type="transmembrane region" description="Helical" evidence="7">
    <location>
        <begin position="139"/>
        <end position="160"/>
    </location>
</feature>
<comment type="caution">
    <text evidence="9">The sequence shown here is derived from an EMBL/GenBank/DDBJ whole genome shotgun (WGS) entry which is preliminary data.</text>
</comment>
<feature type="transmembrane region" description="Helical" evidence="7">
    <location>
        <begin position="111"/>
        <end position="133"/>
    </location>
</feature>
<dbReference type="RefSeq" id="WP_116061398.1">
    <property type="nucleotide sequence ID" value="NZ_QRDZ01000010.1"/>
</dbReference>
<keyword evidence="10" id="KW-1185">Reference proteome</keyword>
<dbReference type="EMBL" id="QRDZ01000010">
    <property type="protein sequence ID" value="RED76932.1"/>
    <property type="molecule type" value="Genomic_DNA"/>
</dbReference>
<feature type="transmembrane region" description="Helical" evidence="7">
    <location>
        <begin position="181"/>
        <end position="200"/>
    </location>
</feature>
<feature type="domain" description="ABC transmembrane type-1" evidence="8">
    <location>
        <begin position="73"/>
        <end position="272"/>
    </location>
</feature>
<name>A0A3D9JS95_9BACL</name>
<comment type="subcellular location">
    <subcellularLocation>
        <location evidence="1 7">Cell membrane</location>
        <topology evidence="1 7">Multi-pass membrane protein</topology>
    </subcellularLocation>
</comment>
<accession>A0A3D9JS95</accession>
<gene>
    <name evidence="9" type="ORF">DFP98_110155</name>
</gene>
<dbReference type="AlphaFoldDB" id="A0A3D9JS95"/>
<evidence type="ECO:0000313" key="9">
    <source>
        <dbReference type="EMBL" id="RED76932.1"/>
    </source>
</evidence>
<evidence type="ECO:0000313" key="10">
    <source>
        <dbReference type="Proteomes" id="UP000256977"/>
    </source>
</evidence>
<proteinExistence type="inferred from homology"/>
<organism evidence="9 10">
    <name type="scientific">Cohnella phaseoli</name>
    <dbReference type="NCBI Taxonomy" id="456490"/>
    <lineage>
        <taxon>Bacteria</taxon>
        <taxon>Bacillati</taxon>
        <taxon>Bacillota</taxon>
        <taxon>Bacilli</taxon>
        <taxon>Bacillales</taxon>
        <taxon>Paenibacillaceae</taxon>
        <taxon>Cohnella</taxon>
    </lineage>
</organism>
<evidence type="ECO:0000256" key="5">
    <source>
        <dbReference type="ARBA" id="ARBA00022989"/>
    </source>
</evidence>
<dbReference type="Proteomes" id="UP000256977">
    <property type="component" value="Unassembled WGS sequence"/>
</dbReference>
<dbReference type="InterPro" id="IPR000515">
    <property type="entry name" value="MetI-like"/>
</dbReference>
<dbReference type="PANTHER" id="PTHR43744">
    <property type="entry name" value="ABC TRANSPORTER PERMEASE PROTEIN MG189-RELATED-RELATED"/>
    <property type="match status" value="1"/>
</dbReference>
<dbReference type="Gene3D" id="1.10.3720.10">
    <property type="entry name" value="MetI-like"/>
    <property type="match status" value="1"/>
</dbReference>
<comment type="similarity">
    <text evidence="7">Belongs to the binding-protein-dependent transport system permease family.</text>
</comment>
<evidence type="ECO:0000256" key="4">
    <source>
        <dbReference type="ARBA" id="ARBA00022692"/>
    </source>
</evidence>
<dbReference type="PANTHER" id="PTHR43744:SF9">
    <property type="entry name" value="POLYGALACTURONAN_RHAMNOGALACTURONAN TRANSPORT SYSTEM PERMEASE PROTEIN YTCP"/>
    <property type="match status" value="1"/>
</dbReference>
<dbReference type="Pfam" id="PF00528">
    <property type="entry name" value="BPD_transp_1"/>
    <property type="match status" value="1"/>
</dbReference>
<keyword evidence="3" id="KW-1003">Cell membrane</keyword>
<dbReference type="CDD" id="cd06261">
    <property type="entry name" value="TM_PBP2"/>
    <property type="match status" value="1"/>
</dbReference>
<evidence type="ECO:0000256" key="7">
    <source>
        <dbReference type="RuleBase" id="RU363032"/>
    </source>
</evidence>